<dbReference type="Proteomes" id="UP001178507">
    <property type="component" value="Unassembled WGS sequence"/>
</dbReference>
<feature type="chain" id="PRO_5041394035" evidence="2">
    <location>
        <begin position="22"/>
        <end position="340"/>
    </location>
</feature>
<evidence type="ECO:0000256" key="2">
    <source>
        <dbReference type="SAM" id="SignalP"/>
    </source>
</evidence>
<accession>A0AA36HLI3</accession>
<reference evidence="3" key="1">
    <citation type="submission" date="2023-08" db="EMBL/GenBank/DDBJ databases">
        <authorList>
            <person name="Chen Y."/>
            <person name="Shah S."/>
            <person name="Dougan E. K."/>
            <person name="Thang M."/>
            <person name="Chan C."/>
        </authorList>
    </citation>
    <scope>NUCLEOTIDE SEQUENCE</scope>
</reference>
<evidence type="ECO:0000313" key="3">
    <source>
        <dbReference type="EMBL" id="CAJ1370795.1"/>
    </source>
</evidence>
<keyword evidence="2" id="KW-0732">Signal</keyword>
<comment type="caution">
    <text evidence="3">The sequence shown here is derived from an EMBL/GenBank/DDBJ whole genome shotgun (WGS) entry which is preliminary data.</text>
</comment>
<feature type="region of interest" description="Disordered" evidence="1">
    <location>
        <begin position="219"/>
        <end position="340"/>
    </location>
</feature>
<keyword evidence="4" id="KW-1185">Reference proteome</keyword>
<feature type="compositionally biased region" description="Acidic residues" evidence="1">
    <location>
        <begin position="241"/>
        <end position="253"/>
    </location>
</feature>
<proteinExistence type="predicted"/>
<feature type="compositionally biased region" description="Basic and acidic residues" evidence="1">
    <location>
        <begin position="258"/>
        <end position="277"/>
    </location>
</feature>
<feature type="non-terminal residue" evidence="3">
    <location>
        <position position="340"/>
    </location>
</feature>
<feature type="signal peptide" evidence="2">
    <location>
        <begin position="1"/>
        <end position="21"/>
    </location>
</feature>
<evidence type="ECO:0000256" key="1">
    <source>
        <dbReference type="SAM" id="MobiDB-lite"/>
    </source>
</evidence>
<sequence>CPGSNVVPRVFVAPLLLRASALKVAMSEGGRWLCNEQCFAGVLATTLTASAQLLAKVRETVKKHSIPEDQAARAWPAKDLDLRGEARCSGPRCEGRCALRLCSDVLLIKPGEDGQEKLQLLGAEVECQGAVVTLSRPSGTMITMVFDSEKLAGQWATKLAVACGHSDSIAKLFSTQRRRIATLEQRTKEAQMSNEEVERCLNFLSREYVEMRYQVRKGPTAAQSAQSNQPENAAPVSSVKEEDEEPMLVEDVEAVLPEPEKEPLLSARESAKEDRRSPSSVSGRPKVVSPRVDLQDRTPVLEGLDRRGHKLAMAGQRRAPGAGGADKSAARRRAERPERG</sequence>
<name>A0AA36HLI3_9DINO</name>
<protein>
    <submittedName>
        <fullName evidence="3">Uncharacterized protein</fullName>
    </submittedName>
</protein>
<evidence type="ECO:0000313" key="4">
    <source>
        <dbReference type="Proteomes" id="UP001178507"/>
    </source>
</evidence>
<dbReference type="EMBL" id="CAUJNA010000036">
    <property type="protein sequence ID" value="CAJ1370795.1"/>
    <property type="molecule type" value="Genomic_DNA"/>
</dbReference>
<dbReference type="AlphaFoldDB" id="A0AA36HLI3"/>
<gene>
    <name evidence="3" type="ORF">EVOR1521_LOCUS1282</name>
</gene>
<feature type="compositionally biased region" description="Polar residues" evidence="1">
    <location>
        <begin position="221"/>
        <end position="231"/>
    </location>
</feature>
<organism evidence="3 4">
    <name type="scientific">Effrenium voratum</name>
    <dbReference type="NCBI Taxonomy" id="2562239"/>
    <lineage>
        <taxon>Eukaryota</taxon>
        <taxon>Sar</taxon>
        <taxon>Alveolata</taxon>
        <taxon>Dinophyceae</taxon>
        <taxon>Suessiales</taxon>
        <taxon>Symbiodiniaceae</taxon>
        <taxon>Effrenium</taxon>
    </lineage>
</organism>